<protein>
    <submittedName>
        <fullName evidence="1">Uncharacterized protein</fullName>
    </submittedName>
</protein>
<gene>
    <name evidence="1" type="ORF">B0I36DRAFT_88440</name>
</gene>
<evidence type="ECO:0000313" key="2">
    <source>
        <dbReference type="Proteomes" id="UP000756346"/>
    </source>
</evidence>
<reference evidence="1" key="1">
    <citation type="journal article" date="2021" name="Nat. Commun.">
        <title>Genetic determinants of endophytism in the Arabidopsis root mycobiome.</title>
        <authorList>
            <person name="Mesny F."/>
            <person name="Miyauchi S."/>
            <person name="Thiergart T."/>
            <person name="Pickel B."/>
            <person name="Atanasova L."/>
            <person name="Karlsson M."/>
            <person name="Huettel B."/>
            <person name="Barry K.W."/>
            <person name="Haridas S."/>
            <person name="Chen C."/>
            <person name="Bauer D."/>
            <person name="Andreopoulos W."/>
            <person name="Pangilinan J."/>
            <person name="LaButti K."/>
            <person name="Riley R."/>
            <person name="Lipzen A."/>
            <person name="Clum A."/>
            <person name="Drula E."/>
            <person name="Henrissat B."/>
            <person name="Kohler A."/>
            <person name="Grigoriev I.V."/>
            <person name="Martin F.M."/>
            <person name="Hacquard S."/>
        </authorList>
    </citation>
    <scope>NUCLEOTIDE SEQUENCE</scope>
    <source>
        <strain evidence="1">MPI-CAGE-CH-0230</strain>
    </source>
</reference>
<dbReference type="GeneID" id="70193060"/>
<name>A0A9P8YBA8_9PEZI</name>
<comment type="caution">
    <text evidence="1">The sequence shown here is derived from an EMBL/GenBank/DDBJ whole genome shotgun (WGS) entry which is preliminary data.</text>
</comment>
<dbReference type="RefSeq" id="XP_046015215.1">
    <property type="nucleotide sequence ID" value="XM_046163514.1"/>
</dbReference>
<keyword evidence="2" id="KW-1185">Reference proteome</keyword>
<dbReference type="EMBL" id="JAGTJQ010000003">
    <property type="protein sequence ID" value="KAH7035122.1"/>
    <property type="molecule type" value="Genomic_DNA"/>
</dbReference>
<sequence length="193" mass="20999">MGIHLMVYYSQCTRGHGSHASLLPSRFICAANDNRPRRIRFCMPSCVRLPSASATLLQHASSHDNPTRLGAGILSCRPLGRCRRRRRRCRRLGAQLSNHNARCAAPVLPTRPLSPAGAPQITPCLSAGPRGRSTARVVILCAAPGTHHMISVPRAQHMAANSPIRLRLTAFQAHWSQTTACCPPFSRSNACVV</sequence>
<organism evidence="1 2">
    <name type="scientific">Microdochium trichocladiopsis</name>
    <dbReference type="NCBI Taxonomy" id="1682393"/>
    <lineage>
        <taxon>Eukaryota</taxon>
        <taxon>Fungi</taxon>
        <taxon>Dikarya</taxon>
        <taxon>Ascomycota</taxon>
        <taxon>Pezizomycotina</taxon>
        <taxon>Sordariomycetes</taxon>
        <taxon>Xylariomycetidae</taxon>
        <taxon>Xylariales</taxon>
        <taxon>Microdochiaceae</taxon>
        <taxon>Microdochium</taxon>
    </lineage>
</organism>
<dbReference type="AlphaFoldDB" id="A0A9P8YBA8"/>
<proteinExistence type="predicted"/>
<evidence type="ECO:0000313" key="1">
    <source>
        <dbReference type="EMBL" id="KAH7035122.1"/>
    </source>
</evidence>
<accession>A0A9P8YBA8</accession>
<dbReference type="Proteomes" id="UP000756346">
    <property type="component" value="Unassembled WGS sequence"/>
</dbReference>